<dbReference type="EMBL" id="LLYA01000163">
    <property type="protein sequence ID" value="KRR22571.1"/>
    <property type="molecule type" value="Genomic_DNA"/>
</dbReference>
<sequence>MASALLRAEVDRRAGPSHGSSSGLAGWQRQRVITHVDVNLDGAIRVKDLSEIARLSPAHFSRAFKRSFGEPPHAYIVRCRLERAMHLMLTTDYALTEIALACGFTDQAHLSNLFRQHIGGTPATWRHNRKERASRRGASSRQQGRVPLNTLHSPRISAR</sequence>
<evidence type="ECO:0000256" key="4">
    <source>
        <dbReference type="SAM" id="MobiDB-lite"/>
    </source>
</evidence>
<dbReference type="SMART" id="SM00342">
    <property type="entry name" value="HTH_ARAC"/>
    <property type="match status" value="1"/>
</dbReference>
<keyword evidence="2" id="KW-0238">DNA-binding</keyword>
<dbReference type="AlphaFoldDB" id="A0A0R3MRP9"/>
<protein>
    <recommendedName>
        <fullName evidence="5">HTH araC/xylS-type domain-containing protein</fullName>
    </recommendedName>
</protein>
<dbReference type="InterPro" id="IPR050204">
    <property type="entry name" value="AraC_XylS_family_regulators"/>
</dbReference>
<keyword evidence="1" id="KW-0805">Transcription regulation</keyword>
<feature type="region of interest" description="Disordered" evidence="4">
    <location>
        <begin position="121"/>
        <end position="159"/>
    </location>
</feature>
<feature type="compositionally biased region" description="Low complexity" evidence="4">
    <location>
        <begin position="136"/>
        <end position="145"/>
    </location>
</feature>
<dbReference type="Proteomes" id="UP000052023">
    <property type="component" value="Unassembled WGS sequence"/>
</dbReference>
<evidence type="ECO:0000256" key="2">
    <source>
        <dbReference type="ARBA" id="ARBA00023125"/>
    </source>
</evidence>
<dbReference type="PANTHER" id="PTHR46796:SF6">
    <property type="entry name" value="ARAC SUBFAMILY"/>
    <property type="match status" value="1"/>
</dbReference>
<feature type="domain" description="HTH araC/xylS-type" evidence="5">
    <location>
        <begin position="30"/>
        <end position="128"/>
    </location>
</feature>
<reference evidence="6 7" key="1">
    <citation type="submission" date="2014-03" db="EMBL/GenBank/DDBJ databases">
        <title>Bradyrhizobium valentinum sp. nov., isolated from effective nodules of Lupinus mariae-josephae, a lupine endemic of basic-lime soils in Eastern Spain.</title>
        <authorList>
            <person name="Duran D."/>
            <person name="Rey L."/>
            <person name="Navarro A."/>
            <person name="Busquets A."/>
            <person name="Imperial J."/>
            <person name="Ruiz-Argueso T."/>
        </authorList>
    </citation>
    <scope>NUCLEOTIDE SEQUENCE [LARGE SCALE GENOMIC DNA]</scope>
    <source>
        <strain evidence="6 7">Ro19</strain>
    </source>
</reference>
<keyword evidence="3" id="KW-0804">Transcription</keyword>
<dbReference type="PROSITE" id="PS00041">
    <property type="entry name" value="HTH_ARAC_FAMILY_1"/>
    <property type="match status" value="1"/>
</dbReference>
<dbReference type="Gene3D" id="1.10.10.60">
    <property type="entry name" value="Homeodomain-like"/>
    <property type="match status" value="1"/>
</dbReference>
<dbReference type="PANTHER" id="PTHR46796">
    <property type="entry name" value="HTH-TYPE TRANSCRIPTIONAL ACTIVATOR RHAS-RELATED"/>
    <property type="match status" value="1"/>
</dbReference>
<gene>
    <name evidence="6" type="ORF">CQ13_28590</name>
</gene>
<evidence type="ECO:0000313" key="7">
    <source>
        <dbReference type="Proteomes" id="UP000052023"/>
    </source>
</evidence>
<dbReference type="GO" id="GO:0043565">
    <property type="term" value="F:sequence-specific DNA binding"/>
    <property type="evidence" value="ECO:0007669"/>
    <property type="project" value="InterPro"/>
</dbReference>
<evidence type="ECO:0000313" key="6">
    <source>
        <dbReference type="EMBL" id="KRR22571.1"/>
    </source>
</evidence>
<dbReference type="GO" id="GO:0003700">
    <property type="term" value="F:DNA-binding transcription factor activity"/>
    <property type="evidence" value="ECO:0007669"/>
    <property type="project" value="InterPro"/>
</dbReference>
<comment type="caution">
    <text evidence="6">The sequence shown here is derived from an EMBL/GenBank/DDBJ whole genome shotgun (WGS) entry which is preliminary data.</text>
</comment>
<dbReference type="InterPro" id="IPR018062">
    <property type="entry name" value="HTH_AraC-typ_CS"/>
</dbReference>
<keyword evidence="7" id="KW-1185">Reference proteome</keyword>
<dbReference type="InterPro" id="IPR009057">
    <property type="entry name" value="Homeodomain-like_sf"/>
</dbReference>
<organism evidence="6 7">
    <name type="scientific">Bradyrhizobium retamae</name>
    <dbReference type="NCBI Taxonomy" id="1300035"/>
    <lineage>
        <taxon>Bacteria</taxon>
        <taxon>Pseudomonadati</taxon>
        <taxon>Pseudomonadota</taxon>
        <taxon>Alphaproteobacteria</taxon>
        <taxon>Hyphomicrobiales</taxon>
        <taxon>Nitrobacteraceae</taxon>
        <taxon>Bradyrhizobium</taxon>
    </lineage>
</organism>
<name>A0A0R3MRP9_9BRAD</name>
<evidence type="ECO:0000256" key="1">
    <source>
        <dbReference type="ARBA" id="ARBA00023015"/>
    </source>
</evidence>
<dbReference type="PROSITE" id="PS01124">
    <property type="entry name" value="HTH_ARAC_FAMILY_2"/>
    <property type="match status" value="1"/>
</dbReference>
<evidence type="ECO:0000259" key="5">
    <source>
        <dbReference type="PROSITE" id="PS01124"/>
    </source>
</evidence>
<dbReference type="InterPro" id="IPR018060">
    <property type="entry name" value="HTH_AraC"/>
</dbReference>
<dbReference type="Pfam" id="PF12833">
    <property type="entry name" value="HTH_18"/>
    <property type="match status" value="1"/>
</dbReference>
<dbReference type="SUPFAM" id="SSF46689">
    <property type="entry name" value="Homeodomain-like"/>
    <property type="match status" value="2"/>
</dbReference>
<accession>A0A0R3MRP9</accession>
<evidence type="ECO:0000256" key="3">
    <source>
        <dbReference type="ARBA" id="ARBA00023163"/>
    </source>
</evidence>
<feature type="compositionally biased region" description="Basic residues" evidence="4">
    <location>
        <begin position="126"/>
        <end position="135"/>
    </location>
</feature>
<proteinExistence type="predicted"/>